<organism evidence="1 2">
    <name type="scientific">Rhynocoris fuscipes</name>
    <dbReference type="NCBI Taxonomy" id="488301"/>
    <lineage>
        <taxon>Eukaryota</taxon>
        <taxon>Metazoa</taxon>
        <taxon>Ecdysozoa</taxon>
        <taxon>Arthropoda</taxon>
        <taxon>Hexapoda</taxon>
        <taxon>Insecta</taxon>
        <taxon>Pterygota</taxon>
        <taxon>Neoptera</taxon>
        <taxon>Paraneoptera</taxon>
        <taxon>Hemiptera</taxon>
        <taxon>Heteroptera</taxon>
        <taxon>Panheteroptera</taxon>
        <taxon>Cimicomorpha</taxon>
        <taxon>Reduviidae</taxon>
        <taxon>Harpactorinae</taxon>
        <taxon>Harpactorini</taxon>
        <taxon>Rhynocoris</taxon>
    </lineage>
</organism>
<name>A0AAW1DCT7_9HEMI</name>
<dbReference type="EMBL" id="JAPXFL010000005">
    <property type="protein sequence ID" value="KAK9506175.1"/>
    <property type="molecule type" value="Genomic_DNA"/>
</dbReference>
<gene>
    <name evidence="1" type="ORF">O3M35_008156</name>
</gene>
<sequence length="87" mass="9707">MNMKRYYGSSGDVTVETLIAKTVPLSTVSRSPSKHMEEAPIITALSPIPPLPEMPTTQQRTQRLSRLISQQRHTSLKYSAAFTVSNF</sequence>
<evidence type="ECO:0000313" key="2">
    <source>
        <dbReference type="Proteomes" id="UP001461498"/>
    </source>
</evidence>
<dbReference type="Proteomes" id="UP001461498">
    <property type="component" value="Unassembled WGS sequence"/>
</dbReference>
<proteinExistence type="predicted"/>
<reference evidence="1 2" key="1">
    <citation type="submission" date="2022-12" db="EMBL/GenBank/DDBJ databases">
        <title>Chromosome-level genome assembly of true bugs.</title>
        <authorList>
            <person name="Ma L."/>
            <person name="Li H."/>
        </authorList>
    </citation>
    <scope>NUCLEOTIDE SEQUENCE [LARGE SCALE GENOMIC DNA]</scope>
    <source>
        <strain evidence="1">Lab_2022b</strain>
    </source>
</reference>
<comment type="caution">
    <text evidence="1">The sequence shown here is derived from an EMBL/GenBank/DDBJ whole genome shotgun (WGS) entry which is preliminary data.</text>
</comment>
<keyword evidence="2" id="KW-1185">Reference proteome</keyword>
<protein>
    <submittedName>
        <fullName evidence="1">Uncharacterized protein</fullName>
    </submittedName>
</protein>
<evidence type="ECO:0000313" key="1">
    <source>
        <dbReference type="EMBL" id="KAK9506175.1"/>
    </source>
</evidence>
<accession>A0AAW1DCT7</accession>
<dbReference type="AlphaFoldDB" id="A0AAW1DCT7"/>